<name>A0A512N928_9HYPH</name>
<dbReference type="OrthoDB" id="583118at2"/>
<keyword evidence="2" id="KW-1185">Reference proteome</keyword>
<dbReference type="RefSeq" id="WP_147149573.1">
    <property type="nucleotide sequence ID" value="NZ_BKAJ01000038.1"/>
</dbReference>
<dbReference type="Gene3D" id="3.30.1330.40">
    <property type="entry name" value="RutC-like"/>
    <property type="match status" value="1"/>
</dbReference>
<sequence>MAKRKSINYPGFKHENPIPNASRIGNILMSSIISGRDPATSQMPPELDAQVTNIFKQIKLCVEAAGGTVDDIIKVNFWMKDPATGRKALNGEWSTMFPDPESRPARHTLALPQNAANHVTCDFTAVIGG</sequence>
<reference evidence="1 2" key="1">
    <citation type="submission" date="2019-07" db="EMBL/GenBank/DDBJ databases">
        <title>Whole genome shotgun sequence of Reyranella soli NBRC 108950.</title>
        <authorList>
            <person name="Hosoyama A."/>
            <person name="Uohara A."/>
            <person name="Ohji S."/>
            <person name="Ichikawa N."/>
        </authorList>
    </citation>
    <scope>NUCLEOTIDE SEQUENCE [LARGE SCALE GENOMIC DNA]</scope>
    <source>
        <strain evidence="1 2">NBRC 108950</strain>
    </source>
</reference>
<organism evidence="1 2">
    <name type="scientific">Reyranella soli</name>
    <dbReference type="NCBI Taxonomy" id="1230389"/>
    <lineage>
        <taxon>Bacteria</taxon>
        <taxon>Pseudomonadati</taxon>
        <taxon>Pseudomonadota</taxon>
        <taxon>Alphaproteobacteria</taxon>
        <taxon>Hyphomicrobiales</taxon>
        <taxon>Reyranellaceae</taxon>
        <taxon>Reyranella</taxon>
    </lineage>
</organism>
<dbReference type="Pfam" id="PF01042">
    <property type="entry name" value="Ribonuc_L-PSP"/>
    <property type="match status" value="1"/>
</dbReference>
<protein>
    <submittedName>
        <fullName evidence="1">Enamine deaminase RidA</fullName>
    </submittedName>
</protein>
<dbReference type="EMBL" id="BKAJ01000038">
    <property type="protein sequence ID" value="GEP55489.1"/>
    <property type="molecule type" value="Genomic_DNA"/>
</dbReference>
<dbReference type="InterPro" id="IPR006175">
    <property type="entry name" value="YjgF/YER057c/UK114"/>
</dbReference>
<comment type="caution">
    <text evidence="1">The sequence shown here is derived from an EMBL/GenBank/DDBJ whole genome shotgun (WGS) entry which is preliminary data.</text>
</comment>
<dbReference type="AlphaFoldDB" id="A0A512N928"/>
<proteinExistence type="predicted"/>
<dbReference type="SUPFAM" id="SSF55298">
    <property type="entry name" value="YjgF-like"/>
    <property type="match status" value="1"/>
</dbReference>
<dbReference type="Proteomes" id="UP000321058">
    <property type="component" value="Unassembled WGS sequence"/>
</dbReference>
<gene>
    <name evidence="1" type="ORF">RSO01_26550</name>
</gene>
<evidence type="ECO:0000313" key="1">
    <source>
        <dbReference type="EMBL" id="GEP55489.1"/>
    </source>
</evidence>
<accession>A0A512N928</accession>
<evidence type="ECO:0000313" key="2">
    <source>
        <dbReference type="Proteomes" id="UP000321058"/>
    </source>
</evidence>
<dbReference type="InterPro" id="IPR035959">
    <property type="entry name" value="RutC-like_sf"/>
</dbReference>